<gene>
    <name evidence="1" type="ORF">GCM10025789_30590</name>
</gene>
<keyword evidence="2" id="KW-1185">Reference proteome</keyword>
<accession>A0ABP9FMC5</accession>
<name>A0ABP9FMC5_9ACTN</name>
<proteinExistence type="predicted"/>
<dbReference type="Proteomes" id="UP001501521">
    <property type="component" value="Unassembled WGS sequence"/>
</dbReference>
<sequence>MSEYKDGESPLTGMIKSGAGALGIATGAAMGGFVAGPLGAIGGATAGALLQDAMKAVAGDVAARFTSQTEQKRMGAMYVLALESVAARLNGGERPRSESFFRPQARRQAKQLRSEAEELLEGAFLAARKAYEERKVALLANFYTNVVFTDDLDTGHANYILSLMDSLTYRQLLSIFIIGSGQMKNLIRTRDFRNDETLEPLQIGVLFEIYQLIKLDLVTDAQGHYILGVANINPSQLRLQGTGAQLFNLMRPLTLDFDDYGYFINAFKPDFLSPLP</sequence>
<organism evidence="1 2">
    <name type="scientific">Tessaracoccus lubricantis</name>
    <dbReference type="NCBI Taxonomy" id="545543"/>
    <lineage>
        <taxon>Bacteria</taxon>
        <taxon>Bacillati</taxon>
        <taxon>Actinomycetota</taxon>
        <taxon>Actinomycetes</taxon>
        <taxon>Propionibacteriales</taxon>
        <taxon>Propionibacteriaceae</taxon>
        <taxon>Tessaracoccus</taxon>
    </lineage>
</organism>
<protein>
    <submittedName>
        <fullName evidence="1">Uncharacterized protein</fullName>
    </submittedName>
</protein>
<evidence type="ECO:0000313" key="2">
    <source>
        <dbReference type="Proteomes" id="UP001501521"/>
    </source>
</evidence>
<reference evidence="2" key="1">
    <citation type="journal article" date="2019" name="Int. J. Syst. Evol. Microbiol.">
        <title>The Global Catalogue of Microorganisms (GCM) 10K type strain sequencing project: providing services to taxonomists for standard genome sequencing and annotation.</title>
        <authorList>
            <consortium name="The Broad Institute Genomics Platform"/>
            <consortium name="The Broad Institute Genome Sequencing Center for Infectious Disease"/>
            <person name="Wu L."/>
            <person name="Ma J."/>
        </authorList>
    </citation>
    <scope>NUCLEOTIDE SEQUENCE [LARGE SCALE GENOMIC DNA]</scope>
    <source>
        <strain evidence="2">JCM 19125</strain>
    </source>
</reference>
<evidence type="ECO:0000313" key="1">
    <source>
        <dbReference type="EMBL" id="GAA4909016.1"/>
    </source>
</evidence>
<dbReference type="RefSeq" id="WP_345584420.1">
    <property type="nucleotide sequence ID" value="NZ_BAABLV010000053.1"/>
</dbReference>
<dbReference type="EMBL" id="BAABLV010000053">
    <property type="protein sequence ID" value="GAA4909016.1"/>
    <property type="molecule type" value="Genomic_DNA"/>
</dbReference>
<comment type="caution">
    <text evidence="1">The sequence shown here is derived from an EMBL/GenBank/DDBJ whole genome shotgun (WGS) entry which is preliminary data.</text>
</comment>